<dbReference type="InterPro" id="IPR036942">
    <property type="entry name" value="Beta-barrel_TonB_sf"/>
</dbReference>
<dbReference type="InterPro" id="IPR039426">
    <property type="entry name" value="TonB-dep_rcpt-like"/>
</dbReference>
<dbReference type="Gene3D" id="2.40.170.20">
    <property type="entry name" value="TonB-dependent receptor, beta-barrel domain"/>
    <property type="match status" value="1"/>
</dbReference>
<evidence type="ECO:0000256" key="8">
    <source>
        <dbReference type="ARBA" id="ARBA00023136"/>
    </source>
</evidence>
<evidence type="ECO:0000256" key="3">
    <source>
        <dbReference type="ARBA" id="ARBA00022496"/>
    </source>
</evidence>
<protein>
    <submittedName>
        <fullName evidence="11">Pesticin receptor</fullName>
    </submittedName>
</protein>
<dbReference type="SUPFAM" id="SSF56935">
    <property type="entry name" value="Porins"/>
    <property type="match status" value="1"/>
</dbReference>
<dbReference type="PANTHER" id="PTHR32552:SF81">
    <property type="entry name" value="TONB-DEPENDENT OUTER MEMBRANE RECEPTOR"/>
    <property type="match status" value="1"/>
</dbReference>
<sequence>MKAPVVFLLVIALFAAPLAGAAPAEEPPVSAAPVVVEGTPVPGGSVATSSVDAAAAAPVSGATISGVASGFANLDLSTSGVGSFNDTLALRGFTNTPIFGDPAVTVYLDEVPLGSTFTSPTELPGIASVELHRGPGQGTLFGAAGSAGVLQLLTPAAPSGGRLGTSAGSDGLRAVSASVAGAAGAVSAWASAAYRKQDGFLQDTVLGRRIDGRETSTGLARVSVKPGAGALELSLVADVWRARDGEQPLVPLGGPWFSVARAAAGETHIDAANLGLTASTDAPWGRVSATTSFNDWRMGPYREVLDFGPAELLNDATVHQRAVNEELRFGSAKGAAVTWQAGAFVSGNRTEGAFRRAFGPYVMEQSDYVIDGRELAAYGQAEREVAPGLRAGLGLRVETVRKTLQRTQQAPLVDAFGLAERSSALLPKATLRYSPSARTELFATAEAGYKPGGYSGFTGNRALAAFGPERSWGGQAGGRVRSANGALEATIRGFAYEISGYQIERSFATHSISDDYLVVNAPRARTLGAELELAWKPVAGLSVSAAAGVTQARLQRFTDPYTGISYSGKTPPYVAPFNGSLSIDYRPAGGWFVGAGLVATGRTYYTEAEDLQFGQRARALVSARAGYDVGRWRVAVLGDNLTDVRYYRLISPGTGHGSPGDPRTWAVEATMRY</sequence>
<dbReference type="EMBL" id="MLJW01000044">
    <property type="protein sequence ID" value="OIR06338.1"/>
    <property type="molecule type" value="Genomic_DNA"/>
</dbReference>
<keyword evidence="2" id="KW-0813">Transport</keyword>
<dbReference type="PANTHER" id="PTHR32552">
    <property type="entry name" value="FERRICHROME IRON RECEPTOR-RELATED"/>
    <property type="match status" value="1"/>
</dbReference>
<evidence type="ECO:0000256" key="1">
    <source>
        <dbReference type="ARBA" id="ARBA00004571"/>
    </source>
</evidence>
<dbReference type="Pfam" id="PF00593">
    <property type="entry name" value="TonB_dep_Rec_b-barrel"/>
    <property type="match status" value="1"/>
</dbReference>
<keyword evidence="8" id="KW-0472">Membrane</keyword>
<organism evidence="11">
    <name type="scientific">mine drainage metagenome</name>
    <dbReference type="NCBI Taxonomy" id="410659"/>
    <lineage>
        <taxon>unclassified sequences</taxon>
        <taxon>metagenomes</taxon>
        <taxon>ecological metagenomes</taxon>
    </lineage>
</organism>
<evidence type="ECO:0000256" key="4">
    <source>
        <dbReference type="ARBA" id="ARBA00022692"/>
    </source>
</evidence>
<dbReference type="GO" id="GO:0006826">
    <property type="term" value="P:iron ion transport"/>
    <property type="evidence" value="ECO:0007669"/>
    <property type="project" value="UniProtKB-KW"/>
</dbReference>
<evidence type="ECO:0000256" key="6">
    <source>
        <dbReference type="ARBA" id="ARBA00023065"/>
    </source>
</evidence>
<keyword evidence="3" id="KW-0410">Iron transport</keyword>
<gene>
    <name evidence="11" type="primary">fyuA</name>
    <name evidence="11" type="ORF">GALL_115280</name>
</gene>
<evidence type="ECO:0000256" key="7">
    <source>
        <dbReference type="ARBA" id="ARBA00023077"/>
    </source>
</evidence>
<evidence type="ECO:0000256" key="2">
    <source>
        <dbReference type="ARBA" id="ARBA00022448"/>
    </source>
</evidence>
<evidence type="ECO:0000259" key="10">
    <source>
        <dbReference type="Pfam" id="PF00593"/>
    </source>
</evidence>
<comment type="caution">
    <text evidence="11">The sequence shown here is derived from an EMBL/GenBank/DDBJ whole genome shotgun (WGS) entry which is preliminary data.</text>
</comment>
<evidence type="ECO:0000256" key="9">
    <source>
        <dbReference type="ARBA" id="ARBA00023237"/>
    </source>
</evidence>
<keyword evidence="4" id="KW-0812">Transmembrane</keyword>
<reference evidence="11" key="1">
    <citation type="submission" date="2016-10" db="EMBL/GenBank/DDBJ databases">
        <title>Sequence of Gallionella enrichment culture.</title>
        <authorList>
            <person name="Poehlein A."/>
            <person name="Muehling M."/>
            <person name="Daniel R."/>
        </authorList>
    </citation>
    <scope>NUCLEOTIDE SEQUENCE</scope>
</reference>
<evidence type="ECO:0000256" key="5">
    <source>
        <dbReference type="ARBA" id="ARBA00023004"/>
    </source>
</evidence>
<dbReference type="GO" id="GO:0009279">
    <property type="term" value="C:cell outer membrane"/>
    <property type="evidence" value="ECO:0007669"/>
    <property type="project" value="UniProtKB-SubCell"/>
</dbReference>
<accession>A0A1J5SDJ3</accession>
<dbReference type="AlphaFoldDB" id="A0A1J5SDJ3"/>
<keyword evidence="6" id="KW-0406">Ion transport</keyword>
<feature type="domain" description="TonB-dependent receptor-like beta-barrel" evidence="10">
    <location>
        <begin position="267"/>
        <end position="641"/>
    </location>
</feature>
<keyword evidence="7" id="KW-0798">TonB box</keyword>
<keyword evidence="9" id="KW-0998">Cell outer membrane</keyword>
<dbReference type="InterPro" id="IPR000531">
    <property type="entry name" value="Beta-barrel_TonB"/>
</dbReference>
<keyword evidence="11" id="KW-0675">Receptor</keyword>
<proteinExistence type="predicted"/>
<keyword evidence="5" id="KW-0408">Iron</keyword>
<comment type="subcellular location">
    <subcellularLocation>
        <location evidence="1">Cell outer membrane</location>
        <topology evidence="1">Multi-pass membrane protein</topology>
    </subcellularLocation>
</comment>
<name>A0A1J5SDJ3_9ZZZZ</name>
<evidence type="ECO:0000313" key="11">
    <source>
        <dbReference type="EMBL" id="OIR06338.1"/>
    </source>
</evidence>